<evidence type="ECO:0000256" key="5">
    <source>
        <dbReference type="SAM" id="Coils"/>
    </source>
</evidence>
<name>A0A812N7F5_9DINO</name>
<dbReference type="GO" id="GO:0007062">
    <property type="term" value="P:sister chromatid cohesion"/>
    <property type="evidence" value="ECO:0007669"/>
    <property type="project" value="TreeGrafter"/>
</dbReference>
<evidence type="ECO:0000256" key="3">
    <source>
        <dbReference type="ARBA" id="ARBA00023242"/>
    </source>
</evidence>
<dbReference type="GO" id="GO:0051301">
    <property type="term" value="P:cell division"/>
    <property type="evidence" value="ECO:0007669"/>
    <property type="project" value="UniProtKB-KW"/>
</dbReference>
<dbReference type="EMBL" id="CAJNJA010012844">
    <property type="protein sequence ID" value="CAE7306435.1"/>
    <property type="molecule type" value="Genomic_DNA"/>
</dbReference>
<sequence length="366" mass="41437">EEARRLEAKENDNQLCLREFEVEVQARQQELGESVAAAARLPTAEALSEEEQRLRERLVTVEEGVSAAVSDRFAALSAALNVDDVRRLERDSRLNREAAQYRESALSQQLQSFKAELTMIEWALEGRRVQGVPQRARECEVEVQILRKRAEEIEKRQEGRSKVVEEHAAALQEKRELERNQEQACSRLRMELKDKERAATQAERQLATLSAELAVAHEARFELLRKSVLEDIALPFGGPPREAKNAAKKLSALVADLDASSPAEAAAELRVDFSKLPQAKRKAATGGPATKLLEDEYRAELRRLAVDLEQLKPNLKAIAQLEAIDQEALHAEREAQKARKRVEEADRSFETVRTARREKFMGCFRK</sequence>
<evidence type="ECO:0000256" key="2">
    <source>
        <dbReference type="ARBA" id="ARBA00022776"/>
    </source>
</evidence>
<comment type="caution">
    <text evidence="6">The sequence shown here is derived from an EMBL/GenBank/DDBJ whole genome shotgun (WGS) entry which is preliminary data.</text>
</comment>
<evidence type="ECO:0000256" key="1">
    <source>
        <dbReference type="ARBA" id="ARBA00022618"/>
    </source>
</evidence>
<dbReference type="GO" id="GO:0003677">
    <property type="term" value="F:DNA binding"/>
    <property type="evidence" value="ECO:0007669"/>
    <property type="project" value="TreeGrafter"/>
</dbReference>
<evidence type="ECO:0000313" key="6">
    <source>
        <dbReference type="EMBL" id="CAE7306435.1"/>
    </source>
</evidence>
<proteinExistence type="predicted"/>
<keyword evidence="5" id="KW-0175">Coiled coil</keyword>
<keyword evidence="3" id="KW-0539">Nucleus</keyword>
<keyword evidence="2" id="KW-0498">Mitosis</keyword>
<feature type="coiled-coil region" evidence="5">
    <location>
        <begin position="136"/>
        <end position="219"/>
    </location>
</feature>
<feature type="non-terminal residue" evidence="6">
    <location>
        <position position="366"/>
    </location>
</feature>
<organism evidence="6 7">
    <name type="scientific">Symbiodinium necroappetens</name>
    <dbReference type="NCBI Taxonomy" id="1628268"/>
    <lineage>
        <taxon>Eukaryota</taxon>
        <taxon>Sar</taxon>
        <taxon>Alveolata</taxon>
        <taxon>Dinophyceae</taxon>
        <taxon>Suessiales</taxon>
        <taxon>Symbiodiniaceae</taxon>
        <taxon>Symbiodinium</taxon>
    </lineage>
</organism>
<gene>
    <name evidence="6" type="ORF">SNEC2469_LOCUS7602</name>
</gene>
<accession>A0A812N7F5</accession>
<dbReference type="PANTHER" id="PTHR18937:SF12">
    <property type="entry name" value="STRUCTURAL MAINTENANCE OF CHROMOSOMES PROTEIN"/>
    <property type="match status" value="1"/>
</dbReference>
<dbReference type="GO" id="GO:0005634">
    <property type="term" value="C:nucleus"/>
    <property type="evidence" value="ECO:0007669"/>
    <property type="project" value="TreeGrafter"/>
</dbReference>
<evidence type="ECO:0000256" key="4">
    <source>
        <dbReference type="ARBA" id="ARBA00023306"/>
    </source>
</evidence>
<dbReference type="GO" id="GO:0008278">
    <property type="term" value="C:cohesin complex"/>
    <property type="evidence" value="ECO:0007669"/>
    <property type="project" value="TreeGrafter"/>
</dbReference>
<keyword evidence="4" id="KW-0131">Cell cycle</keyword>
<dbReference type="PANTHER" id="PTHR18937">
    <property type="entry name" value="STRUCTURAL MAINTENANCE OF CHROMOSOMES SMC FAMILY MEMBER"/>
    <property type="match status" value="1"/>
</dbReference>
<dbReference type="AlphaFoldDB" id="A0A812N7F5"/>
<dbReference type="Proteomes" id="UP000601435">
    <property type="component" value="Unassembled WGS sequence"/>
</dbReference>
<feature type="coiled-coil region" evidence="5">
    <location>
        <begin position="321"/>
        <end position="348"/>
    </location>
</feature>
<evidence type="ECO:0000313" key="7">
    <source>
        <dbReference type="Proteomes" id="UP000601435"/>
    </source>
</evidence>
<keyword evidence="7" id="KW-1185">Reference proteome</keyword>
<dbReference type="OrthoDB" id="436617at2759"/>
<feature type="non-terminal residue" evidence="6">
    <location>
        <position position="1"/>
    </location>
</feature>
<reference evidence="6" key="1">
    <citation type="submission" date="2021-02" db="EMBL/GenBank/DDBJ databases">
        <authorList>
            <person name="Dougan E. K."/>
            <person name="Rhodes N."/>
            <person name="Thang M."/>
            <person name="Chan C."/>
        </authorList>
    </citation>
    <scope>NUCLEOTIDE SEQUENCE</scope>
</reference>
<protein>
    <submittedName>
        <fullName evidence="6">Uncharacterized protein</fullName>
    </submittedName>
</protein>
<keyword evidence="1" id="KW-0132">Cell division</keyword>